<accession>A0A8S0VPV1</accession>
<protein>
    <submittedName>
        <fullName evidence="1">Uncharacterized protein</fullName>
    </submittedName>
</protein>
<proteinExistence type="predicted"/>
<evidence type="ECO:0000313" key="2">
    <source>
        <dbReference type="Proteomes" id="UP000594638"/>
    </source>
</evidence>
<dbReference type="Gramene" id="OE9A040037T1">
    <property type="protein sequence ID" value="OE9A040037C1"/>
    <property type="gene ID" value="OE9A040037"/>
</dbReference>
<dbReference type="AlphaFoldDB" id="A0A8S0VPV1"/>
<sequence>MPVPKNLALFPNRRYCLFVVPRCLQIRNQQIPTTRGLPIVAPPLAFKNYARRSRWGRILARKLFLNNVKKMEHIEDIFDEHQENMMMRFWSTRSRTSTKTHLLSLLEVTKTTSQ</sequence>
<name>A0A8S0VPV1_OLEEU</name>
<organism evidence="1 2">
    <name type="scientific">Olea europaea subsp. europaea</name>
    <dbReference type="NCBI Taxonomy" id="158383"/>
    <lineage>
        <taxon>Eukaryota</taxon>
        <taxon>Viridiplantae</taxon>
        <taxon>Streptophyta</taxon>
        <taxon>Embryophyta</taxon>
        <taxon>Tracheophyta</taxon>
        <taxon>Spermatophyta</taxon>
        <taxon>Magnoliopsida</taxon>
        <taxon>eudicotyledons</taxon>
        <taxon>Gunneridae</taxon>
        <taxon>Pentapetalae</taxon>
        <taxon>asterids</taxon>
        <taxon>lamiids</taxon>
        <taxon>Lamiales</taxon>
        <taxon>Oleaceae</taxon>
        <taxon>Oleeae</taxon>
        <taxon>Olea</taxon>
    </lineage>
</organism>
<gene>
    <name evidence="1" type="ORF">OLEA9_A040037</name>
</gene>
<evidence type="ECO:0000313" key="1">
    <source>
        <dbReference type="EMBL" id="CAA3033448.1"/>
    </source>
</evidence>
<keyword evidence="2" id="KW-1185">Reference proteome</keyword>
<dbReference type="EMBL" id="CACTIH010010806">
    <property type="protein sequence ID" value="CAA3033448.1"/>
    <property type="molecule type" value="Genomic_DNA"/>
</dbReference>
<comment type="caution">
    <text evidence="1">The sequence shown here is derived from an EMBL/GenBank/DDBJ whole genome shotgun (WGS) entry which is preliminary data.</text>
</comment>
<dbReference type="Proteomes" id="UP000594638">
    <property type="component" value="Unassembled WGS sequence"/>
</dbReference>
<reference evidence="1 2" key="1">
    <citation type="submission" date="2019-12" db="EMBL/GenBank/DDBJ databases">
        <authorList>
            <person name="Alioto T."/>
            <person name="Alioto T."/>
            <person name="Gomez Garrido J."/>
        </authorList>
    </citation>
    <scope>NUCLEOTIDE SEQUENCE [LARGE SCALE GENOMIC DNA]</scope>
</reference>